<gene>
    <name evidence="1" type="ORF">ACAT0790_LOCUS887</name>
</gene>
<sequence length="137" mass="14204">MEGVRYFENGRLVAKSVFEAAAGPAEESESWASKMFGPRLVTPQGVRQTEEALRSKRRVVALLRPGGADAGRADSLRAVLLDGKSGAVIGRRRLARSSTAPPEGIPRPAGAAALDGCLRAGGAAASLADLAEPPSRL</sequence>
<evidence type="ECO:0000313" key="1">
    <source>
        <dbReference type="EMBL" id="CAD9087313.1"/>
    </source>
</evidence>
<dbReference type="EMBL" id="HBGE01001461">
    <property type="protein sequence ID" value="CAD9087313.1"/>
    <property type="molecule type" value="Transcribed_RNA"/>
</dbReference>
<protein>
    <submittedName>
        <fullName evidence="1">Uncharacterized protein</fullName>
    </submittedName>
</protein>
<reference evidence="1" key="1">
    <citation type="submission" date="2021-01" db="EMBL/GenBank/DDBJ databases">
        <authorList>
            <person name="Corre E."/>
            <person name="Pelletier E."/>
            <person name="Niang G."/>
            <person name="Scheremetjew M."/>
            <person name="Finn R."/>
            <person name="Kale V."/>
            <person name="Holt S."/>
            <person name="Cochrane G."/>
            <person name="Meng A."/>
            <person name="Brown T."/>
            <person name="Cohen L."/>
        </authorList>
    </citation>
    <scope>NUCLEOTIDE SEQUENCE</scope>
    <source>
        <strain evidence="1">OF101</strain>
    </source>
</reference>
<accession>A0A7S1KVN5</accession>
<dbReference type="AlphaFoldDB" id="A0A7S1KVN5"/>
<proteinExistence type="predicted"/>
<organism evidence="1">
    <name type="scientific">Alexandrium catenella</name>
    <name type="common">Red tide dinoflagellate</name>
    <name type="synonym">Gonyaulax catenella</name>
    <dbReference type="NCBI Taxonomy" id="2925"/>
    <lineage>
        <taxon>Eukaryota</taxon>
        <taxon>Sar</taxon>
        <taxon>Alveolata</taxon>
        <taxon>Dinophyceae</taxon>
        <taxon>Gonyaulacales</taxon>
        <taxon>Pyrocystaceae</taxon>
        <taxon>Alexandrium</taxon>
    </lineage>
</organism>
<name>A0A7S1KVN5_ALECA</name>